<dbReference type="Proteomes" id="UP001302494">
    <property type="component" value="Chromosome"/>
</dbReference>
<feature type="domain" description="Filamentous haemagglutinin FhaB/tRNA nuclease CdiA-like TPS" evidence="3">
    <location>
        <begin position="36"/>
        <end position="144"/>
    </location>
</feature>
<proteinExistence type="predicted"/>
<dbReference type="EMBL" id="CP116968">
    <property type="protein sequence ID" value="WNM63174.1"/>
    <property type="molecule type" value="Genomic_DNA"/>
</dbReference>
<dbReference type="SMART" id="SM00912">
    <property type="entry name" value="Haemagg_act"/>
    <property type="match status" value="1"/>
</dbReference>
<feature type="signal peptide" evidence="2">
    <location>
        <begin position="1"/>
        <end position="16"/>
    </location>
</feature>
<dbReference type="Pfam" id="PF05860">
    <property type="entry name" value="TPS"/>
    <property type="match status" value="1"/>
</dbReference>
<accession>A0AA96GIR3</accession>
<dbReference type="InterPro" id="IPR012334">
    <property type="entry name" value="Pectin_lyas_fold"/>
</dbReference>
<name>A0AA96GIR3_9BACT</name>
<feature type="region of interest" description="Disordered" evidence="1">
    <location>
        <begin position="937"/>
        <end position="958"/>
    </location>
</feature>
<sequence>MSVGTFMFVVVSLAQAQTPPITSSGLNTQVSAPRHLPGGAVQHDITGGTRPGGGGNLFHSFGEFGVPTDNIANFMNDSGLPTSNILSRVTGGNPSNIFGTIQTKGFGNANLFLMNPAGIVFGPNAALNVGGATHFTTADYVRLADGAQFTALPGAQDSLLSIAPIAAFGFLGPNPAGISVEGSTLSVSEGQTLSLVGGDITIGRSSLTAPGGQIALASVGSPGEILANTLDRTSNIHGQTMGSDGTIRISDQSGMDVGGEHGGRVLIRGGRLVLDHDSQIRANTLGAQKGGHVDIKVSENVQVAGTGGQTNTPSGIFARTEGSGKGGTITIRAKTLELTDGGHISVSTRGEGDAGTIMVTAPDGDITLSGGDKRLTNFSPGEEAVSGLFANTVGTGRAGTITVQTGNLTIREGARISTGTVGRGSGDAGKIFIAASGNILLSGTHANDIASSGLFAGASELTFPGNGLLGSGGTINITGQTVRILDGAKIDVASMGQEQPDMHMLDNAPSAGTVNIKAATLNLTGAEMDGKVIDIIPSEMTASATGPASAGHILLEADNITIEDGGMVTAETASMTRIEKTGSIQIHAEENLVISGTAVRTEFPPNLLPQNTLNPRTVVQSALRAQTKGVNRGGDIQISAENLLVAGGGLISNAALNGAGAGGKIHLDVGETIRLSGAYEKVDKNRTIFRSEISSGTEGPGHGGDITITAKNIEMLDGAWISSRTRGRGSGNAGRVSISAEEHVSLSGFMSVHDPEINNTSKTQEISSRIIARAEEHDNRLADLPLGNAGDISITAKTVVMKDGAEIIAPSSSGRVIPITEAIEKIVANMPKGQRPRAGDITVKADTIILSGARIVGGSGKFGWAPTTIRAGVIGPAGTGNVSLTANTIVIRDGADVTAESQSGTPGVQRGNVTITAHDSLTISGYLMRTEFPKNPIGSDPFPEANGRTIRPTSIGTRTHGINQAGDIIISAKNLTIANGAQINNGTTNLQPENAGPGGKILLTADKLIMSGMVPFPDAIGRPLPSKISSSTDGAGDAGQIEVVSKTIEIKSGGQISVSSIPREDAIDAGAGGNIQVVATESFLAKGVGILEGTRVVRSGTFSSTEGPGLGGDLRITAPVIKLKDGAAISASTTGTGNAGDIFITASDSILLDKASVTTEAGSAVGGNIKLTADNRIDVTNSQVTSRVQEGSGSAGSINFDPDFIVLKNSQVLSTAVAGSGGDITLTANLAIVMDPFTFLDARSQFGGSGRVNIESPVQFLSSTIMPLPQNLVPVTTLYGTKCVAEQGRFSSFVNTKADTIAPTPGTLLASPLLPFASHSGALNPIDRHVGSNNQTPTVPFHVATYAPPVLFSQTTGQRATCRP</sequence>
<feature type="chain" id="PRO_5041645916" evidence="2">
    <location>
        <begin position="17"/>
        <end position="1364"/>
    </location>
</feature>
<dbReference type="SUPFAM" id="SSF51126">
    <property type="entry name" value="Pectin lyase-like"/>
    <property type="match status" value="6"/>
</dbReference>
<protein>
    <submittedName>
        <fullName evidence="4">Filamentous hemagglutinin N-terminal domain-containing protein</fullName>
    </submittedName>
</protein>
<dbReference type="RefSeq" id="WP_312747576.1">
    <property type="nucleotide sequence ID" value="NZ_CP116968.1"/>
</dbReference>
<keyword evidence="2" id="KW-0732">Signal</keyword>
<dbReference type="InterPro" id="IPR011050">
    <property type="entry name" value="Pectin_lyase_fold/virulence"/>
</dbReference>
<gene>
    <name evidence="4" type="ORF">PQG83_05320</name>
</gene>
<evidence type="ECO:0000313" key="4">
    <source>
        <dbReference type="EMBL" id="WNM63174.1"/>
    </source>
</evidence>
<organism evidence="4 5">
    <name type="scientific">Candidatus Nitrospira neomarina</name>
    <dbReference type="NCBI Taxonomy" id="3020899"/>
    <lineage>
        <taxon>Bacteria</taxon>
        <taxon>Pseudomonadati</taxon>
        <taxon>Nitrospirota</taxon>
        <taxon>Nitrospiria</taxon>
        <taxon>Nitrospirales</taxon>
        <taxon>Nitrospiraceae</taxon>
        <taxon>Nitrospira</taxon>
    </lineage>
</organism>
<evidence type="ECO:0000259" key="3">
    <source>
        <dbReference type="SMART" id="SM00912"/>
    </source>
</evidence>
<evidence type="ECO:0000256" key="1">
    <source>
        <dbReference type="SAM" id="MobiDB-lite"/>
    </source>
</evidence>
<dbReference type="NCBIfam" id="TIGR01901">
    <property type="entry name" value="adhes_NPXG"/>
    <property type="match status" value="1"/>
</dbReference>
<evidence type="ECO:0000256" key="2">
    <source>
        <dbReference type="SAM" id="SignalP"/>
    </source>
</evidence>
<dbReference type="KEGG" id="nneo:PQG83_05320"/>
<dbReference type="InterPro" id="IPR008638">
    <property type="entry name" value="FhaB/CdiA-like_TPS"/>
</dbReference>
<evidence type="ECO:0000313" key="5">
    <source>
        <dbReference type="Proteomes" id="UP001302494"/>
    </source>
</evidence>
<reference evidence="4 5" key="1">
    <citation type="submission" date="2023-01" db="EMBL/GenBank/DDBJ databases">
        <title>Cultivation and genomic characterization of new, ubiquitous marine nitrite-oxidizing bacteria from the Nitrospirales.</title>
        <authorList>
            <person name="Mueller A.J."/>
            <person name="Daebeler A."/>
            <person name="Herbold C.W."/>
            <person name="Kirkegaard R.H."/>
            <person name="Daims H."/>
        </authorList>
    </citation>
    <scope>NUCLEOTIDE SEQUENCE [LARGE SCALE GENOMIC DNA]</scope>
    <source>
        <strain evidence="4 5">DK</strain>
    </source>
</reference>
<dbReference type="Gene3D" id="2.160.20.10">
    <property type="entry name" value="Single-stranded right-handed beta-helix, Pectin lyase-like"/>
    <property type="match status" value="4"/>
</dbReference>
<keyword evidence="5" id="KW-1185">Reference proteome</keyword>